<dbReference type="PANTHER" id="PTHR30537">
    <property type="entry name" value="HTH-TYPE TRANSCRIPTIONAL REGULATOR"/>
    <property type="match status" value="1"/>
</dbReference>
<dbReference type="AlphaFoldDB" id="A0AA37TZY9"/>
<dbReference type="CDD" id="cd08422">
    <property type="entry name" value="PBP2_CrgA_like"/>
    <property type="match status" value="1"/>
</dbReference>
<dbReference type="EMBL" id="BSPP01000013">
    <property type="protein sequence ID" value="GLS88470.1"/>
    <property type="molecule type" value="Genomic_DNA"/>
</dbReference>
<sequence length="305" mass="33722">MQDIKPIRVFLKVAELRSFAAAARSLMMTPASVTRVVARLEEDLRQQLFVRTTRQVALTNAGALVAARYGSVVDDFDRVTQEITQAVLPDRGRLAINAPMSLGLQLLPALISNFRLAYPNISVEVKLTDTLIDIVEENCDLAIRISGPPSDKSTIWRKICEVPRFAVAAPSLWNRISRPETPDDLPKGYCMSYASDGRAETWIFRKDGAKRSISAGTAIVSNNGDFLYSLAKFSNGIAVLPGFIVHDGIASGAVENILPDWQVPPLWLTLFYPPYAVLPPLVATFTDFFEAHMREVSALRFPVKD</sequence>
<comment type="caution">
    <text evidence="6">The sequence shown here is derived from an EMBL/GenBank/DDBJ whole genome shotgun (WGS) entry which is preliminary data.</text>
</comment>
<dbReference type="Proteomes" id="UP001157355">
    <property type="component" value="Unassembled WGS sequence"/>
</dbReference>
<dbReference type="PROSITE" id="PS50931">
    <property type="entry name" value="HTH_LYSR"/>
    <property type="match status" value="1"/>
</dbReference>
<organism evidence="6 7">
    <name type="scientific">Cypionkella aquatica</name>
    <dbReference type="NCBI Taxonomy" id="1756042"/>
    <lineage>
        <taxon>Bacteria</taxon>
        <taxon>Pseudomonadati</taxon>
        <taxon>Pseudomonadota</taxon>
        <taxon>Alphaproteobacteria</taxon>
        <taxon>Rhodobacterales</taxon>
        <taxon>Paracoccaceae</taxon>
        <taxon>Cypionkella</taxon>
    </lineage>
</organism>
<keyword evidence="3" id="KW-0238">DNA-binding</keyword>
<evidence type="ECO:0000256" key="3">
    <source>
        <dbReference type="ARBA" id="ARBA00023125"/>
    </source>
</evidence>
<dbReference type="Pfam" id="PF03466">
    <property type="entry name" value="LysR_substrate"/>
    <property type="match status" value="1"/>
</dbReference>
<dbReference type="SUPFAM" id="SSF53850">
    <property type="entry name" value="Periplasmic binding protein-like II"/>
    <property type="match status" value="1"/>
</dbReference>
<feature type="domain" description="HTH lysR-type" evidence="5">
    <location>
        <begin position="1"/>
        <end position="59"/>
    </location>
</feature>
<dbReference type="SUPFAM" id="SSF46785">
    <property type="entry name" value="Winged helix' DNA-binding domain"/>
    <property type="match status" value="1"/>
</dbReference>
<gene>
    <name evidence="6" type="ORF">GCM10010873_34440</name>
</gene>
<protein>
    <submittedName>
        <fullName evidence="6">LysR family transcriptional regulator</fullName>
    </submittedName>
</protein>
<dbReference type="Pfam" id="PF00126">
    <property type="entry name" value="HTH_1"/>
    <property type="match status" value="1"/>
</dbReference>
<proteinExistence type="inferred from homology"/>
<dbReference type="InterPro" id="IPR036388">
    <property type="entry name" value="WH-like_DNA-bd_sf"/>
</dbReference>
<dbReference type="InterPro" id="IPR058163">
    <property type="entry name" value="LysR-type_TF_proteobact-type"/>
</dbReference>
<dbReference type="GO" id="GO:0003700">
    <property type="term" value="F:DNA-binding transcription factor activity"/>
    <property type="evidence" value="ECO:0007669"/>
    <property type="project" value="InterPro"/>
</dbReference>
<comment type="similarity">
    <text evidence="1">Belongs to the LysR transcriptional regulatory family.</text>
</comment>
<evidence type="ECO:0000256" key="4">
    <source>
        <dbReference type="ARBA" id="ARBA00023163"/>
    </source>
</evidence>
<evidence type="ECO:0000259" key="5">
    <source>
        <dbReference type="PROSITE" id="PS50931"/>
    </source>
</evidence>
<dbReference type="Gene3D" id="1.10.10.10">
    <property type="entry name" value="Winged helix-like DNA-binding domain superfamily/Winged helix DNA-binding domain"/>
    <property type="match status" value="1"/>
</dbReference>
<dbReference type="GO" id="GO:0043565">
    <property type="term" value="F:sequence-specific DNA binding"/>
    <property type="evidence" value="ECO:0007669"/>
    <property type="project" value="TreeGrafter"/>
</dbReference>
<dbReference type="InterPro" id="IPR005119">
    <property type="entry name" value="LysR_subst-bd"/>
</dbReference>
<accession>A0AA37TZY9</accession>
<keyword evidence="7" id="KW-1185">Reference proteome</keyword>
<keyword evidence="2" id="KW-0805">Transcription regulation</keyword>
<keyword evidence="4" id="KW-0804">Transcription</keyword>
<evidence type="ECO:0000256" key="1">
    <source>
        <dbReference type="ARBA" id="ARBA00009437"/>
    </source>
</evidence>
<name>A0AA37TZY9_9RHOB</name>
<dbReference type="GO" id="GO:0006351">
    <property type="term" value="P:DNA-templated transcription"/>
    <property type="evidence" value="ECO:0007669"/>
    <property type="project" value="TreeGrafter"/>
</dbReference>
<evidence type="ECO:0000313" key="7">
    <source>
        <dbReference type="Proteomes" id="UP001157355"/>
    </source>
</evidence>
<dbReference type="FunFam" id="1.10.10.10:FF:000001">
    <property type="entry name" value="LysR family transcriptional regulator"/>
    <property type="match status" value="1"/>
</dbReference>
<dbReference type="InterPro" id="IPR036390">
    <property type="entry name" value="WH_DNA-bd_sf"/>
</dbReference>
<dbReference type="Gene3D" id="3.40.190.290">
    <property type="match status" value="1"/>
</dbReference>
<reference evidence="6 7" key="1">
    <citation type="journal article" date="2014" name="Int. J. Syst. Evol. Microbiol.">
        <title>Complete genome sequence of Corynebacterium casei LMG S-19264T (=DSM 44701T), isolated from a smear-ripened cheese.</title>
        <authorList>
            <consortium name="US DOE Joint Genome Institute (JGI-PGF)"/>
            <person name="Walter F."/>
            <person name="Albersmeier A."/>
            <person name="Kalinowski J."/>
            <person name="Ruckert C."/>
        </authorList>
    </citation>
    <scope>NUCLEOTIDE SEQUENCE [LARGE SCALE GENOMIC DNA]</scope>
    <source>
        <strain evidence="6 7">NBRC 111766</strain>
    </source>
</reference>
<dbReference type="PANTHER" id="PTHR30537:SF5">
    <property type="entry name" value="HTH-TYPE TRANSCRIPTIONAL ACTIVATOR TTDR-RELATED"/>
    <property type="match status" value="1"/>
</dbReference>
<evidence type="ECO:0000313" key="6">
    <source>
        <dbReference type="EMBL" id="GLS88470.1"/>
    </source>
</evidence>
<dbReference type="InterPro" id="IPR000847">
    <property type="entry name" value="LysR_HTH_N"/>
</dbReference>
<dbReference type="RefSeq" id="WP_284326614.1">
    <property type="nucleotide sequence ID" value="NZ_BSPP01000013.1"/>
</dbReference>
<evidence type="ECO:0000256" key="2">
    <source>
        <dbReference type="ARBA" id="ARBA00023015"/>
    </source>
</evidence>